<gene>
    <name evidence="1" type="ORF">L210DRAFT_3507105</name>
</gene>
<dbReference type="EMBL" id="WHUW01000034">
    <property type="protein sequence ID" value="KAF8433353.1"/>
    <property type="molecule type" value="Genomic_DNA"/>
</dbReference>
<evidence type="ECO:0000313" key="1">
    <source>
        <dbReference type="EMBL" id="KAF8433353.1"/>
    </source>
</evidence>
<reference evidence="1" key="2">
    <citation type="journal article" date="2020" name="Nat. Commun.">
        <title>Large-scale genome sequencing of mycorrhizal fungi provides insights into the early evolution of symbiotic traits.</title>
        <authorList>
            <person name="Miyauchi S."/>
            <person name="Kiss E."/>
            <person name="Kuo A."/>
            <person name="Drula E."/>
            <person name="Kohler A."/>
            <person name="Sanchez-Garcia M."/>
            <person name="Morin E."/>
            <person name="Andreopoulos B."/>
            <person name="Barry K.W."/>
            <person name="Bonito G."/>
            <person name="Buee M."/>
            <person name="Carver A."/>
            <person name="Chen C."/>
            <person name="Cichocki N."/>
            <person name="Clum A."/>
            <person name="Culley D."/>
            <person name="Crous P.W."/>
            <person name="Fauchery L."/>
            <person name="Girlanda M."/>
            <person name="Hayes R.D."/>
            <person name="Keri Z."/>
            <person name="LaButti K."/>
            <person name="Lipzen A."/>
            <person name="Lombard V."/>
            <person name="Magnuson J."/>
            <person name="Maillard F."/>
            <person name="Murat C."/>
            <person name="Nolan M."/>
            <person name="Ohm R.A."/>
            <person name="Pangilinan J."/>
            <person name="Pereira M.F."/>
            <person name="Perotto S."/>
            <person name="Peter M."/>
            <person name="Pfister S."/>
            <person name="Riley R."/>
            <person name="Sitrit Y."/>
            <person name="Stielow J.B."/>
            <person name="Szollosi G."/>
            <person name="Zifcakova L."/>
            <person name="Stursova M."/>
            <person name="Spatafora J.W."/>
            <person name="Tedersoo L."/>
            <person name="Vaario L.M."/>
            <person name="Yamada A."/>
            <person name="Yan M."/>
            <person name="Wang P."/>
            <person name="Xu J."/>
            <person name="Bruns T."/>
            <person name="Baldrian P."/>
            <person name="Vilgalys R."/>
            <person name="Dunand C."/>
            <person name="Henrissat B."/>
            <person name="Grigoriev I.V."/>
            <person name="Hibbett D."/>
            <person name="Nagy L.G."/>
            <person name="Martin F.M."/>
        </authorList>
    </citation>
    <scope>NUCLEOTIDE SEQUENCE</scope>
    <source>
        <strain evidence="1">BED1</strain>
    </source>
</reference>
<keyword evidence="2" id="KW-1185">Reference proteome</keyword>
<sequence length="109" mass="12212">MTIVLHMQSSQDARTQQSSQKVTPTYQMIPNTGRITQAVVQMAATTMKRDRVPSKLTSHEVLQEQRTRQRVVWQTSRTVEVQREVETTVDEVAVTAQQTVPAMTIAGTG</sequence>
<protein>
    <submittedName>
        <fullName evidence="1">Uncharacterized protein</fullName>
    </submittedName>
</protein>
<organism evidence="1 2">
    <name type="scientific">Boletus edulis BED1</name>
    <dbReference type="NCBI Taxonomy" id="1328754"/>
    <lineage>
        <taxon>Eukaryota</taxon>
        <taxon>Fungi</taxon>
        <taxon>Dikarya</taxon>
        <taxon>Basidiomycota</taxon>
        <taxon>Agaricomycotina</taxon>
        <taxon>Agaricomycetes</taxon>
        <taxon>Agaricomycetidae</taxon>
        <taxon>Boletales</taxon>
        <taxon>Boletineae</taxon>
        <taxon>Boletaceae</taxon>
        <taxon>Boletoideae</taxon>
        <taxon>Boletus</taxon>
    </lineage>
</organism>
<evidence type="ECO:0000313" key="2">
    <source>
        <dbReference type="Proteomes" id="UP001194468"/>
    </source>
</evidence>
<name>A0AAD4BK92_BOLED</name>
<comment type="caution">
    <text evidence="1">The sequence shown here is derived from an EMBL/GenBank/DDBJ whole genome shotgun (WGS) entry which is preliminary data.</text>
</comment>
<reference evidence="1" key="1">
    <citation type="submission" date="2019-10" db="EMBL/GenBank/DDBJ databases">
        <authorList>
            <consortium name="DOE Joint Genome Institute"/>
            <person name="Kuo A."/>
            <person name="Miyauchi S."/>
            <person name="Kiss E."/>
            <person name="Drula E."/>
            <person name="Kohler A."/>
            <person name="Sanchez-Garcia M."/>
            <person name="Andreopoulos B."/>
            <person name="Barry K.W."/>
            <person name="Bonito G."/>
            <person name="Buee M."/>
            <person name="Carver A."/>
            <person name="Chen C."/>
            <person name="Cichocki N."/>
            <person name="Clum A."/>
            <person name="Culley D."/>
            <person name="Crous P.W."/>
            <person name="Fauchery L."/>
            <person name="Girlanda M."/>
            <person name="Hayes R."/>
            <person name="Keri Z."/>
            <person name="LaButti K."/>
            <person name="Lipzen A."/>
            <person name="Lombard V."/>
            <person name="Magnuson J."/>
            <person name="Maillard F."/>
            <person name="Morin E."/>
            <person name="Murat C."/>
            <person name="Nolan M."/>
            <person name="Ohm R."/>
            <person name="Pangilinan J."/>
            <person name="Pereira M."/>
            <person name="Perotto S."/>
            <person name="Peter M."/>
            <person name="Riley R."/>
            <person name="Sitrit Y."/>
            <person name="Stielow B."/>
            <person name="Szollosi G."/>
            <person name="Zifcakova L."/>
            <person name="Stursova M."/>
            <person name="Spatafora J.W."/>
            <person name="Tedersoo L."/>
            <person name="Vaario L.-M."/>
            <person name="Yamada A."/>
            <person name="Yan M."/>
            <person name="Wang P."/>
            <person name="Xu J."/>
            <person name="Bruns T."/>
            <person name="Baldrian P."/>
            <person name="Vilgalys R."/>
            <person name="Henrissat B."/>
            <person name="Grigoriev I.V."/>
            <person name="Hibbett D."/>
            <person name="Nagy L.G."/>
            <person name="Martin F.M."/>
        </authorList>
    </citation>
    <scope>NUCLEOTIDE SEQUENCE</scope>
    <source>
        <strain evidence="1">BED1</strain>
    </source>
</reference>
<dbReference type="Proteomes" id="UP001194468">
    <property type="component" value="Unassembled WGS sequence"/>
</dbReference>
<proteinExistence type="predicted"/>
<accession>A0AAD4BK92</accession>
<dbReference type="AlphaFoldDB" id="A0AAD4BK92"/>